<comment type="caution">
    <text evidence="2">The sequence shown here is derived from an EMBL/GenBank/DDBJ whole genome shotgun (WGS) entry which is preliminary data.</text>
</comment>
<evidence type="ECO:0000313" key="2">
    <source>
        <dbReference type="EMBL" id="MBB5835478.1"/>
    </source>
</evidence>
<dbReference type="InterPro" id="IPR052535">
    <property type="entry name" value="Bacilysin_H2HPP_isomerase"/>
</dbReference>
<dbReference type="PANTHER" id="PTHR40112:SF1">
    <property type="entry name" value="H2HPP ISOMERASE"/>
    <property type="match status" value="1"/>
</dbReference>
<keyword evidence="2" id="KW-0223">Dioxygenase</keyword>
<feature type="domain" description="Cupin type-2" evidence="1">
    <location>
        <begin position="50"/>
        <end position="105"/>
    </location>
</feature>
<accession>A0A7W9J4N4</accession>
<dbReference type="AlphaFoldDB" id="A0A7W9J4N4"/>
<dbReference type="GO" id="GO:0051213">
    <property type="term" value="F:dioxygenase activity"/>
    <property type="evidence" value="ECO:0007669"/>
    <property type="project" value="UniProtKB-KW"/>
</dbReference>
<dbReference type="SUPFAM" id="SSF51182">
    <property type="entry name" value="RmlC-like cupins"/>
    <property type="match status" value="1"/>
</dbReference>
<evidence type="ECO:0000313" key="3">
    <source>
        <dbReference type="Proteomes" id="UP000549971"/>
    </source>
</evidence>
<keyword evidence="2" id="KW-0560">Oxidoreductase</keyword>
<reference evidence="2 3" key="1">
    <citation type="submission" date="2020-08" db="EMBL/GenBank/DDBJ databases">
        <title>Sequencing the genomes of 1000 actinobacteria strains.</title>
        <authorList>
            <person name="Klenk H.-P."/>
        </authorList>
    </citation>
    <scope>NUCLEOTIDE SEQUENCE [LARGE SCALE GENOMIC DNA]</scope>
    <source>
        <strain evidence="2 3">DSM 28967</strain>
    </source>
</reference>
<dbReference type="RefSeq" id="WP_202892944.1">
    <property type="nucleotide sequence ID" value="NZ_JACHMY010000001.1"/>
</dbReference>
<dbReference type="EMBL" id="JACHMY010000001">
    <property type="protein sequence ID" value="MBB5835478.1"/>
    <property type="molecule type" value="Genomic_DNA"/>
</dbReference>
<organism evidence="2 3">
    <name type="scientific">Kribbella italica</name>
    <dbReference type="NCBI Taxonomy" id="1540520"/>
    <lineage>
        <taxon>Bacteria</taxon>
        <taxon>Bacillati</taxon>
        <taxon>Actinomycetota</taxon>
        <taxon>Actinomycetes</taxon>
        <taxon>Propionibacteriales</taxon>
        <taxon>Kribbellaceae</taxon>
        <taxon>Kribbella</taxon>
    </lineage>
</organism>
<name>A0A7W9J4N4_9ACTN</name>
<proteinExistence type="predicted"/>
<gene>
    <name evidence="2" type="ORF">HDA39_002212</name>
</gene>
<dbReference type="CDD" id="cd02238">
    <property type="entry name" value="cupin_KdgF"/>
    <property type="match status" value="1"/>
</dbReference>
<keyword evidence="3" id="KW-1185">Reference proteome</keyword>
<dbReference type="Gene3D" id="2.60.120.10">
    <property type="entry name" value="Jelly Rolls"/>
    <property type="match status" value="1"/>
</dbReference>
<protein>
    <submittedName>
        <fullName evidence="2">Quercetin dioxygenase-like cupin family protein</fullName>
    </submittedName>
</protein>
<dbReference type="InterPro" id="IPR014710">
    <property type="entry name" value="RmlC-like_jellyroll"/>
</dbReference>
<dbReference type="PANTHER" id="PTHR40112">
    <property type="entry name" value="H2HPP ISOMERASE"/>
    <property type="match status" value="1"/>
</dbReference>
<evidence type="ECO:0000259" key="1">
    <source>
        <dbReference type="Pfam" id="PF07883"/>
    </source>
</evidence>
<sequence length="139" mass="15759">MDASEHFKTDFSHQPEADGRFVRIADITPVQYVEGLSFQPVLGEQTLANFVTYEPHTEAPLHSHVEEQVVVILDGELEFLIGDELRVMRPGDVAVIPPWVPHRARTYEGTCRQIDFFSPPRDNLVEYARGVRDKLTGQA</sequence>
<dbReference type="InterPro" id="IPR011051">
    <property type="entry name" value="RmlC_Cupin_sf"/>
</dbReference>
<dbReference type="Pfam" id="PF07883">
    <property type="entry name" value="Cupin_2"/>
    <property type="match status" value="1"/>
</dbReference>
<dbReference type="Proteomes" id="UP000549971">
    <property type="component" value="Unassembled WGS sequence"/>
</dbReference>
<dbReference type="InterPro" id="IPR013096">
    <property type="entry name" value="Cupin_2"/>
</dbReference>